<dbReference type="Proteomes" id="UP000199250">
    <property type="component" value="Unassembled WGS sequence"/>
</dbReference>
<dbReference type="InterPro" id="IPR004509">
    <property type="entry name" value="Competence_ComEA_HhH"/>
</dbReference>
<dbReference type="Gene3D" id="1.10.150.280">
    <property type="entry name" value="AF1531-like domain"/>
    <property type="match status" value="1"/>
</dbReference>
<dbReference type="InterPro" id="IPR051675">
    <property type="entry name" value="Endo/Exo/Phosphatase_dom_1"/>
</dbReference>
<dbReference type="EMBL" id="FNYQ01000014">
    <property type="protein sequence ID" value="SEI65127.1"/>
    <property type="molecule type" value="Genomic_DNA"/>
</dbReference>
<dbReference type="GO" id="GO:0015628">
    <property type="term" value="P:protein secretion by the type II secretion system"/>
    <property type="evidence" value="ECO:0007669"/>
    <property type="project" value="TreeGrafter"/>
</dbReference>
<feature type="region of interest" description="Disordered" evidence="1">
    <location>
        <begin position="26"/>
        <end position="54"/>
    </location>
</feature>
<proteinExistence type="predicted"/>
<reference evidence="3 4" key="1">
    <citation type="submission" date="2016-10" db="EMBL/GenBank/DDBJ databases">
        <authorList>
            <person name="de Groot N.N."/>
        </authorList>
    </citation>
    <scope>NUCLEOTIDE SEQUENCE [LARGE SCALE GENOMIC DNA]</scope>
    <source>
        <strain evidence="3 4">DSM 373</strain>
    </source>
</reference>
<protein>
    <submittedName>
        <fullName evidence="3">Competence protein ComEA</fullName>
    </submittedName>
</protein>
<name>A0A1H6SJS7_9GAMM</name>
<dbReference type="Pfam" id="PF12836">
    <property type="entry name" value="HHH_3"/>
    <property type="match status" value="1"/>
</dbReference>
<feature type="signal peptide" evidence="2">
    <location>
        <begin position="1"/>
        <end position="23"/>
    </location>
</feature>
<feature type="compositionally biased region" description="Low complexity" evidence="1">
    <location>
        <begin position="32"/>
        <end position="54"/>
    </location>
</feature>
<dbReference type="RefSeq" id="WP_090730596.1">
    <property type="nucleotide sequence ID" value="NZ_FNYQ01000014.1"/>
</dbReference>
<dbReference type="GO" id="GO:0015627">
    <property type="term" value="C:type II protein secretion system complex"/>
    <property type="evidence" value="ECO:0007669"/>
    <property type="project" value="TreeGrafter"/>
</dbReference>
<gene>
    <name evidence="3" type="ORF">SAMN04244572_01187</name>
</gene>
<dbReference type="PANTHER" id="PTHR21180">
    <property type="entry name" value="ENDONUCLEASE/EXONUCLEASE/PHOSPHATASE FAMILY DOMAIN-CONTAINING PROTEIN 1"/>
    <property type="match status" value="1"/>
</dbReference>
<evidence type="ECO:0000313" key="3">
    <source>
        <dbReference type="EMBL" id="SEI65127.1"/>
    </source>
</evidence>
<feature type="chain" id="PRO_5011639603" evidence="2">
    <location>
        <begin position="24"/>
        <end position="119"/>
    </location>
</feature>
<dbReference type="OrthoDB" id="7510573at2"/>
<dbReference type="NCBIfam" id="TIGR00426">
    <property type="entry name" value="competence protein ComEA helix-hairpin-helix repeat region"/>
    <property type="match status" value="1"/>
</dbReference>
<accession>A0A1H6SJS7</accession>
<keyword evidence="2" id="KW-0732">Signal</keyword>
<organism evidence="3 4">
    <name type="scientific">Azotobacter beijerinckii</name>
    <dbReference type="NCBI Taxonomy" id="170623"/>
    <lineage>
        <taxon>Bacteria</taxon>
        <taxon>Pseudomonadati</taxon>
        <taxon>Pseudomonadota</taxon>
        <taxon>Gammaproteobacteria</taxon>
        <taxon>Pseudomonadales</taxon>
        <taxon>Pseudomonadaceae</taxon>
        <taxon>Azotobacter</taxon>
    </lineage>
</organism>
<evidence type="ECO:0000256" key="2">
    <source>
        <dbReference type="SAM" id="SignalP"/>
    </source>
</evidence>
<evidence type="ECO:0000313" key="4">
    <source>
        <dbReference type="Proteomes" id="UP000199250"/>
    </source>
</evidence>
<dbReference type="InterPro" id="IPR010994">
    <property type="entry name" value="RuvA_2-like"/>
</dbReference>
<sequence>MRKSPFSSLLFALLASVSIAASAAEPPKAETAKPVATQPVQPVQATQPAQAAAPVKVDLNTADAATLERDLLGIGATKAQAIVDYRQAHGPFASVDELLEVKGIGTATLEKNRARLSAN</sequence>
<dbReference type="AlphaFoldDB" id="A0A1H6SJS7"/>
<dbReference type="SUPFAM" id="SSF47781">
    <property type="entry name" value="RuvA domain 2-like"/>
    <property type="match status" value="1"/>
</dbReference>
<dbReference type="PANTHER" id="PTHR21180:SF32">
    <property type="entry name" value="ENDONUCLEASE_EXONUCLEASE_PHOSPHATASE FAMILY DOMAIN-CONTAINING PROTEIN 1"/>
    <property type="match status" value="1"/>
</dbReference>
<evidence type="ECO:0000256" key="1">
    <source>
        <dbReference type="SAM" id="MobiDB-lite"/>
    </source>
</evidence>